<comment type="subcellular location">
    <subcellularLocation>
        <location evidence="1">Cytoplasm</location>
    </subcellularLocation>
</comment>
<evidence type="ECO:0000256" key="1">
    <source>
        <dbReference type="ARBA" id="ARBA00004496"/>
    </source>
</evidence>
<dbReference type="PANTHER" id="PTHR12131:SF1">
    <property type="entry name" value="ATP-DEPENDENT RNA HELICASE SUPV3L1, MITOCHONDRIAL-RELATED"/>
    <property type="match status" value="1"/>
</dbReference>
<comment type="catalytic activity">
    <reaction evidence="8">
        <text>ATP + H2O = ADP + phosphate + H(+)</text>
        <dbReference type="Rhea" id="RHEA:13065"/>
        <dbReference type="ChEBI" id="CHEBI:15377"/>
        <dbReference type="ChEBI" id="CHEBI:15378"/>
        <dbReference type="ChEBI" id="CHEBI:30616"/>
        <dbReference type="ChEBI" id="CHEBI:43474"/>
        <dbReference type="ChEBI" id="CHEBI:456216"/>
        <dbReference type="EC" id="3.6.4.13"/>
    </reaction>
</comment>
<dbReference type="InterPro" id="IPR014001">
    <property type="entry name" value="Helicase_ATP-bd"/>
</dbReference>
<evidence type="ECO:0000256" key="4">
    <source>
        <dbReference type="ARBA" id="ARBA00022801"/>
    </source>
</evidence>
<evidence type="ECO:0000313" key="12">
    <source>
        <dbReference type="Proteomes" id="UP001353858"/>
    </source>
</evidence>
<dbReference type="InterPro" id="IPR025696">
    <property type="entry name" value="Beta-barrel_MTR4"/>
</dbReference>
<evidence type="ECO:0000256" key="6">
    <source>
        <dbReference type="ARBA" id="ARBA00022840"/>
    </source>
</evidence>
<keyword evidence="3" id="KW-0547">Nucleotide-binding</keyword>
<dbReference type="Gene3D" id="1.10.3380.30">
    <property type="match status" value="1"/>
</dbReference>
<dbReference type="InterPro" id="IPR001650">
    <property type="entry name" value="Helicase_C-like"/>
</dbReference>
<dbReference type="FunFam" id="3.40.50.300:FF:000354">
    <property type="entry name" value="ATP-dependent RNA helicase SKI2"/>
    <property type="match status" value="1"/>
</dbReference>
<keyword evidence="2" id="KW-0963">Cytoplasm</keyword>
<dbReference type="Pfam" id="PF08148">
    <property type="entry name" value="DSHCT"/>
    <property type="match status" value="1"/>
</dbReference>
<organism evidence="11 12">
    <name type="scientific">Aquatica leii</name>
    <dbReference type="NCBI Taxonomy" id="1421715"/>
    <lineage>
        <taxon>Eukaryota</taxon>
        <taxon>Metazoa</taxon>
        <taxon>Ecdysozoa</taxon>
        <taxon>Arthropoda</taxon>
        <taxon>Hexapoda</taxon>
        <taxon>Insecta</taxon>
        <taxon>Pterygota</taxon>
        <taxon>Neoptera</taxon>
        <taxon>Endopterygota</taxon>
        <taxon>Coleoptera</taxon>
        <taxon>Polyphaga</taxon>
        <taxon>Elateriformia</taxon>
        <taxon>Elateroidea</taxon>
        <taxon>Lampyridae</taxon>
        <taxon>Luciolinae</taxon>
        <taxon>Aquatica</taxon>
    </lineage>
</organism>
<dbReference type="InterPro" id="IPR027417">
    <property type="entry name" value="P-loop_NTPase"/>
</dbReference>
<dbReference type="Pfam" id="PF00270">
    <property type="entry name" value="DEAD"/>
    <property type="match status" value="1"/>
</dbReference>
<evidence type="ECO:0000256" key="2">
    <source>
        <dbReference type="ARBA" id="ARBA00022490"/>
    </source>
</evidence>
<dbReference type="FunFam" id="1.10.3380.30:FF:000001">
    <property type="entry name" value="Ski2 ATP-dependent RNA helicase"/>
    <property type="match status" value="1"/>
</dbReference>
<dbReference type="InterPro" id="IPR040801">
    <property type="entry name" value="Ski2_N"/>
</dbReference>
<dbReference type="GO" id="GO:0070478">
    <property type="term" value="P:nuclear-transcribed mRNA catabolic process, 3'-5' exonucleolytic nonsense-mediated decay"/>
    <property type="evidence" value="ECO:0007669"/>
    <property type="project" value="TreeGrafter"/>
</dbReference>
<keyword evidence="6" id="KW-0067">ATP-binding</keyword>
<dbReference type="PROSITE" id="PS51194">
    <property type="entry name" value="HELICASE_CTER"/>
    <property type="match status" value="1"/>
</dbReference>
<dbReference type="AlphaFoldDB" id="A0AAN7PFN7"/>
<dbReference type="InterPro" id="IPR012961">
    <property type="entry name" value="Ski2/MTR4_C"/>
</dbReference>
<evidence type="ECO:0000256" key="5">
    <source>
        <dbReference type="ARBA" id="ARBA00022806"/>
    </source>
</evidence>
<dbReference type="InterPro" id="IPR016438">
    <property type="entry name" value="SKI2-like"/>
</dbReference>
<sequence length="1214" mass="139496">MQISDTEIPPILPDIEQELLDYLTTPERLPIHDYERNQEFWPRKPDPSKLINYDFCPLSTTLKVQRNVNTGEIIEFREVLVQSAGSNSKNSMLFTREPAPPSESTWGSISNFPFLPAGFANEFNELNIGVNAKRVNNDDLLTIPPGFKHGLLFEDDCCTVKTEIDQDLQLPKKNNNVVNLLDILNDDQNFVGLWKPVEKKENEPVVEQRQTSDIPEEEEVIPKETPILKISKFDEHKKVKNTEWAINLDTSKPVKDFTKRVPEMALEYEFELDTFQKLAILQLEQHNHVFVAAHTSAGKTVVAEYAIALSQRHMTRTIYTSPIKALSNQKYRDFKKKFKDVGLVTGDFQINMKGACLIMTTEILRSMLYAGSDVTRDLEFVIFDEVHYVNDKERGHVWEEVFIMLPAHVCVVLLSATVPNTMEFADWLGRTYQRKVYVITTSKRPIPLQHYLYTGCGGSSRDNRFLILDGEGNFSLEGYKQSQTSLLKLKDRKQNNMTAAPPKKAFYSPKQDQVMWSALVDHLNKNKLLPVVAFTFSRKKCDDNARNLKNLDLTTAREKHHINAFFNKCISNLKPPDRNIPQILDMKETLSRGVGVHHSGILPIIKEMIEMLFQGQYIKLLFATETFAMGVNMPARTVIFDSTQKHDGHSLRTLLPAEYIQMAGRAGRRGLDKTGTVIILCKGAVPPVEELKKMMLGKPSQLKSQFRVTYGMVLTLLRVESLSVEGMMSRSFREADHQKKLNDIRKQLEEVKKAIEVEDMYELNEYMQPLVKFYTDAKLYLETHKLFMNEVVKNPQLQKQLIAGRVILITHKFHINKLALILSVTKHTSSLYKVLILTDCNASNDENKPDDYYKMLALTSDRIFVPEASPGHEIITIGPGDIFEITSTTINVEYSFVISDWEKRQMERFRDAPVGQKCSIAIQELLKLTMNMVDKNNVDRVTFIDMKVKDIHLHESMLNLNKSKDLLLDHISSTQIPNFEEHFLTVFNKKSLEDKKEFLQHQLSYASMSLYPEYEKRINVLKELNYINSLNRVELKGKVACEMGMNELLITELVLRNVFTDLQPAEVAALLSALVFQGKSKKREDANLEENLTENLIKGKRIIESVYKEIHELERHFRIEELNESSRDLNFELVEVVYEWANQKPFATLMNLTDVQEGIIVRCIQQLNETICDVRDVARLTGDPKLYNKMEEASAAIKRDIVFSASLYTQNEHT</sequence>
<feature type="domain" description="Helicase ATP-binding" evidence="9">
    <location>
        <begin position="280"/>
        <end position="436"/>
    </location>
</feature>
<keyword evidence="5" id="KW-0347">Helicase</keyword>
<evidence type="ECO:0000259" key="9">
    <source>
        <dbReference type="PROSITE" id="PS51192"/>
    </source>
</evidence>
<comment type="caution">
    <text evidence="11">The sequence shown here is derived from an EMBL/GenBank/DDBJ whole genome shotgun (WGS) entry which is preliminary data.</text>
</comment>
<dbReference type="PANTHER" id="PTHR12131">
    <property type="entry name" value="ATP-DEPENDENT RNA AND DNA HELICASE"/>
    <property type="match status" value="1"/>
</dbReference>
<dbReference type="SUPFAM" id="SSF52540">
    <property type="entry name" value="P-loop containing nucleoside triphosphate hydrolases"/>
    <property type="match status" value="1"/>
</dbReference>
<keyword evidence="12" id="KW-1185">Reference proteome</keyword>
<keyword evidence="4" id="KW-0378">Hydrolase</keyword>
<evidence type="ECO:0000256" key="8">
    <source>
        <dbReference type="ARBA" id="ARBA00047984"/>
    </source>
</evidence>
<evidence type="ECO:0008006" key="13">
    <source>
        <dbReference type="Google" id="ProtNLM"/>
    </source>
</evidence>
<dbReference type="Gene3D" id="3.40.50.300">
    <property type="entry name" value="P-loop containing nucleotide triphosphate hydrolases"/>
    <property type="match status" value="2"/>
</dbReference>
<proteinExistence type="predicted"/>
<evidence type="ECO:0000256" key="3">
    <source>
        <dbReference type="ARBA" id="ARBA00022741"/>
    </source>
</evidence>
<gene>
    <name evidence="11" type="ORF">RN001_000679</name>
</gene>
<dbReference type="InterPro" id="IPR011545">
    <property type="entry name" value="DEAD/DEAH_box_helicase_dom"/>
</dbReference>
<dbReference type="CDD" id="cd18795">
    <property type="entry name" value="SF2_C_Ski2"/>
    <property type="match status" value="1"/>
</dbReference>
<evidence type="ECO:0000259" key="10">
    <source>
        <dbReference type="PROSITE" id="PS51194"/>
    </source>
</evidence>
<dbReference type="Pfam" id="PF13234">
    <property type="entry name" value="MTR4_beta-barrel"/>
    <property type="match status" value="1"/>
</dbReference>
<dbReference type="FunFam" id="3.40.50.300:FF:000447">
    <property type="entry name" value="helicase SKI2W isoform X2"/>
    <property type="match status" value="1"/>
</dbReference>
<dbReference type="GO" id="GO:0003723">
    <property type="term" value="F:RNA binding"/>
    <property type="evidence" value="ECO:0007669"/>
    <property type="project" value="UniProtKB-KW"/>
</dbReference>
<dbReference type="Proteomes" id="UP001353858">
    <property type="component" value="Unassembled WGS sequence"/>
</dbReference>
<dbReference type="EMBL" id="JARPUR010000001">
    <property type="protein sequence ID" value="KAK4884408.1"/>
    <property type="molecule type" value="Genomic_DNA"/>
</dbReference>
<dbReference type="GO" id="GO:0055087">
    <property type="term" value="C:Ski complex"/>
    <property type="evidence" value="ECO:0007669"/>
    <property type="project" value="TreeGrafter"/>
</dbReference>
<dbReference type="GO" id="GO:0005524">
    <property type="term" value="F:ATP binding"/>
    <property type="evidence" value="ECO:0007669"/>
    <property type="project" value="UniProtKB-KW"/>
</dbReference>
<protein>
    <recommendedName>
        <fullName evidence="13">Helicase SKI2W</fullName>
    </recommendedName>
</protein>
<dbReference type="SMART" id="SM01142">
    <property type="entry name" value="DSHCT"/>
    <property type="match status" value="1"/>
</dbReference>
<dbReference type="SMART" id="SM00490">
    <property type="entry name" value="HELICc"/>
    <property type="match status" value="1"/>
</dbReference>
<evidence type="ECO:0000256" key="7">
    <source>
        <dbReference type="ARBA" id="ARBA00022884"/>
    </source>
</evidence>
<dbReference type="PROSITE" id="PS51192">
    <property type="entry name" value="HELICASE_ATP_BIND_1"/>
    <property type="match status" value="1"/>
</dbReference>
<dbReference type="Pfam" id="PF17911">
    <property type="entry name" value="Ski2_N"/>
    <property type="match status" value="1"/>
</dbReference>
<name>A0AAN7PFN7_9COLE</name>
<evidence type="ECO:0000313" key="11">
    <source>
        <dbReference type="EMBL" id="KAK4884408.1"/>
    </source>
</evidence>
<dbReference type="SMART" id="SM00487">
    <property type="entry name" value="DEXDc"/>
    <property type="match status" value="1"/>
</dbReference>
<reference evidence="12" key="1">
    <citation type="submission" date="2023-01" db="EMBL/GenBank/DDBJ databases">
        <title>Key to firefly adult light organ development and bioluminescence: homeobox transcription factors regulate luciferase expression and transportation to peroxisome.</title>
        <authorList>
            <person name="Fu X."/>
        </authorList>
    </citation>
    <scope>NUCLEOTIDE SEQUENCE [LARGE SCALE GENOMIC DNA]</scope>
</reference>
<keyword evidence="7" id="KW-0694">RNA-binding</keyword>
<dbReference type="GO" id="GO:0003724">
    <property type="term" value="F:RNA helicase activity"/>
    <property type="evidence" value="ECO:0007669"/>
    <property type="project" value="UniProtKB-EC"/>
</dbReference>
<dbReference type="PIRSF" id="PIRSF005198">
    <property type="entry name" value="Antiviral_helicase_SKI2"/>
    <property type="match status" value="1"/>
</dbReference>
<dbReference type="InterPro" id="IPR050699">
    <property type="entry name" value="RNA-DNA_Helicase"/>
</dbReference>
<accession>A0AAN7PFN7</accession>
<dbReference type="GO" id="GO:0016787">
    <property type="term" value="F:hydrolase activity"/>
    <property type="evidence" value="ECO:0007669"/>
    <property type="project" value="UniProtKB-KW"/>
</dbReference>
<feature type="domain" description="Helicase C-terminal" evidence="10">
    <location>
        <begin position="518"/>
        <end position="720"/>
    </location>
</feature>
<dbReference type="Pfam" id="PF00271">
    <property type="entry name" value="Helicase_C"/>
    <property type="match status" value="1"/>
</dbReference>